<dbReference type="EMBL" id="VDLU01000001">
    <property type="protein sequence ID" value="TNJ29462.1"/>
    <property type="molecule type" value="Genomic_DNA"/>
</dbReference>
<evidence type="ECO:0000313" key="2">
    <source>
        <dbReference type="EMBL" id="TNJ29462.1"/>
    </source>
</evidence>
<dbReference type="InterPro" id="IPR033304">
    <property type="entry name" value="DLEC1"/>
</dbReference>
<keyword evidence="3" id="KW-1185">Reference proteome</keyword>
<comment type="caution">
    <text evidence="2">The sequence shown here is derived from an EMBL/GenBank/DDBJ whole genome shotgun (WGS) entry which is preliminary data.</text>
</comment>
<accession>A0A4Z1SU78</accession>
<reference evidence="2 3" key="1">
    <citation type="submission" date="2019-05" db="EMBL/GenBank/DDBJ databases">
        <title>The compact genome of Giardia muris reveals important steps in the evolution of intestinal protozoan parasites.</title>
        <authorList>
            <person name="Xu F."/>
            <person name="Jimenez-Gonzalez A."/>
            <person name="Einarsson E."/>
            <person name="Astvaldsson A."/>
            <person name="Peirasmaki D."/>
            <person name="Eckmann L."/>
            <person name="Andersson J.O."/>
            <person name="Svard S.G."/>
            <person name="Jerlstrom-Hultqvist J."/>
        </authorList>
    </citation>
    <scope>NUCLEOTIDE SEQUENCE [LARGE SCALE GENOMIC DNA]</scope>
    <source>
        <strain evidence="2 3">Roberts-Thomson</strain>
    </source>
</reference>
<dbReference type="OrthoDB" id="10250544at2759"/>
<protein>
    <submittedName>
        <fullName evidence="2">Uncharacterized protein</fullName>
    </submittedName>
</protein>
<feature type="compositionally biased region" description="Low complexity" evidence="1">
    <location>
        <begin position="1331"/>
        <end position="1342"/>
    </location>
</feature>
<dbReference type="Gene3D" id="2.60.40.10">
    <property type="entry name" value="Immunoglobulins"/>
    <property type="match status" value="2"/>
</dbReference>
<dbReference type="InterPro" id="IPR013783">
    <property type="entry name" value="Ig-like_fold"/>
</dbReference>
<evidence type="ECO:0000256" key="1">
    <source>
        <dbReference type="SAM" id="MobiDB-lite"/>
    </source>
</evidence>
<organism evidence="2 3">
    <name type="scientific">Giardia muris</name>
    <dbReference type="NCBI Taxonomy" id="5742"/>
    <lineage>
        <taxon>Eukaryota</taxon>
        <taxon>Metamonada</taxon>
        <taxon>Diplomonadida</taxon>
        <taxon>Hexamitidae</taxon>
        <taxon>Giardiinae</taxon>
        <taxon>Giardia</taxon>
    </lineage>
</organism>
<feature type="region of interest" description="Disordered" evidence="1">
    <location>
        <begin position="1290"/>
        <end position="1309"/>
    </location>
</feature>
<dbReference type="GO" id="GO:0005929">
    <property type="term" value="C:cilium"/>
    <property type="evidence" value="ECO:0007669"/>
    <property type="project" value="TreeGrafter"/>
</dbReference>
<feature type="region of interest" description="Disordered" evidence="1">
    <location>
        <begin position="770"/>
        <end position="825"/>
    </location>
</feature>
<feature type="region of interest" description="Disordered" evidence="1">
    <location>
        <begin position="1323"/>
        <end position="1349"/>
    </location>
</feature>
<dbReference type="GO" id="GO:0008285">
    <property type="term" value="P:negative regulation of cell population proliferation"/>
    <property type="evidence" value="ECO:0007669"/>
    <property type="project" value="InterPro"/>
</dbReference>
<evidence type="ECO:0000313" key="3">
    <source>
        <dbReference type="Proteomes" id="UP000315496"/>
    </source>
</evidence>
<feature type="compositionally biased region" description="Basic and acidic residues" evidence="1">
    <location>
        <begin position="1296"/>
        <end position="1309"/>
    </location>
</feature>
<sequence length="1555" mass="173141">MEEAKRFEVPLGSIVRECVENRVEEAKIVKPPPPHFLNETKACVNRRAASRLRLEAARERVESRLRPEHEHKATRNHFTGGDFNIQRLKAEKQQATLLARFAQYPKHEEDTRKPLEVSVEGLRFSDYHPPNVYVQSFTITNTGPTTRRYNIVPPSAPFSCRTLAGELKPGLSRVIDIFFKPESREDARGKVMIRANGFTKELGIIAENEPANFRLVSVVLDDDEEAKLSTINVTQQRLDGKSQSIDLDLGPMICLYETNHSLVIGIAHSEVMPREDYYATHVQEIQSRYAEPDDSVFLSHDVHIRRIEVENKALECKMELFLNRESCVGCDFPGENIRDPSCQRARVAERVTRNENLRRLAASVGLADPSGVGVVSSRSGDMWGASRLNEEQDSGDDCLCIMHPGGVICLELEFGNDILSTDLHTVVIETEEESRIEITIHGYILNGVVEIAEIGSLTLPSRPRSVINMEQFSSLEYVLLPDKICVASIDGLVGQEHTLPVRVHLSGVAASNITAAVLQYNGELAQGIVQKNRFLETPRAVDLDEPGMSDFLTFSRANFETFDDLPTKNEGRVDCYAKIIELVLRLPMECRTRQRAILEIRYLLQSLIVPIMRVIFDLNPVYKDPGSLQLLTLALKERSLVERVLRNKTEKRTDYIFFSKPAIDFGIIPVSEIATFTFDIRNCSRTVYFPFIVSINLKSHSISIATSQTAEGVSFLLSLGTKNQEQGQGEEDGAQSRCFNKVIHYPDITAMLDGTKRAALVTKFRPIISPLPEDEEHPERAPAKSILSRSAKMGSLSSTSHGSGPSSDLLPDKPSSISPESTSSDIRGFDDVISIYPSCGILPPRSQMTITISLRPLALDPIDAFLVINTPSSQYYQGVIRKIQARLYEQNERMARSQSRLDEAALERIYEERCAITVPEMELLKYQQQLSQARMYSVSDEISRSPQRDDESMYMSGKLSHEHSMVPGRPKTAPGDVGKDLPNVDDMLISNERDVCCRVFGIVAAPAVKFLQESIRLESDTSQTLSVELQNIGLTEVTVNVHTIMGEAFIVNPAAKDELGSIPPNKLLLTGISSDLLKRSLDVTLKVGEVRTIEVVPGEQKAYIVARKHRSSFGALASTFPRSQFDLEDNVVLSAVVIEPCVATQKPYMYLVNDPTHHYAILDPDTAVGPSLYLDMRPYQPLIVEFVIANPTGSAFSAELTAGPDLIVPTLIKVPAKSKAQAAFAILSDRAGAMTTFVDFHDCRLKISFNAIGSDIILSSPYIRNFQYLIDHQGMADDVVHRVEPQTFQNARRKVDHAQSKKRSEWDELKSTLPSKIRVSSMNYEELSGEPPSTQDQQPPSSLGHTTNINTLSTPVIQVNGVDSHTQQKFLNHLDIMDHRLENTTKRHLLRTPRPPNVIDFSSIMTQEVRYSEIKRFLPVLPLKQKAANEEARVALRIHNPTVSAIEISISINDPPKSLVSLESNIDETGKVHLTPVGPFAAGIERRQPAESVHFRVSPQVFTLEPYATTLLTVSFLGSDVPGPCEALLSVRGLFILLSGESFVSSVEDSALLSL</sequence>
<dbReference type="GO" id="GO:0015631">
    <property type="term" value="F:tubulin binding"/>
    <property type="evidence" value="ECO:0007669"/>
    <property type="project" value="TreeGrafter"/>
</dbReference>
<dbReference type="Proteomes" id="UP000315496">
    <property type="component" value="Chromosome 1"/>
</dbReference>
<feature type="compositionally biased region" description="Low complexity" evidence="1">
    <location>
        <begin position="794"/>
        <end position="824"/>
    </location>
</feature>
<dbReference type="PANTHER" id="PTHR46348:SF1">
    <property type="entry name" value="DELETED IN LUNG AND ESOPHAGEAL CANCER PROTEIN 1"/>
    <property type="match status" value="1"/>
</dbReference>
<dbReference type="VEuPathDB" id="GiardiaDB:GMRT_10245"/>
<gene>
    <name evidence="2" type="ORF">GMRT_10245</name>
</gene>
<name>A0A4Z1SU78_GIAMU</name>
<dbReference type="GO" id="GO:0005737">
    <property type="term" value="C:cytoplasm"/>
    <property type="evidence" value="ECO:0007669"/>
    <property type="project" value="TreeGrafter"/>
</dbReference>
<dbReference type="PANTHER" id="PTHR46348">
    <property type="entry name" value="DELETED IN LUNG AND ESOPHAGEAL CANCER PROTEIN 1"/>
    <property type="match status" value="1"/>
</dbReference>
<proteinExistence type="predicted"/>